<sequence length="173" mass="19251">MYRKFLSIAIVAIGSDVNAGELVTLPQAWRESHYASCYSSLKAGMSDTYGSRFDDDENILQFRRHIGSHDFVIATDTTSGTNAQKTVFEQRNSNSWCVVLTSPPVAALTSGPVSATSRRPLMWTTVTQAPPGFQGVKVVYKWNSKDLIYLPLSCYKGSEGRWKSFDCNDAYQD</sequence>
<dbReference type="Proteomes" id="UP000297385">
    <property type="component" value="Unassembled WGS sequence"/>
</dbReference>
<accession>A0A4Y8N4G9</accession>
<dbReference type="RefSeq" id="WP_134456434.1">
    <property type="nucleotide sequence ID" value="NZ_JBHSSZ010000165.1"/>
</dbReference>
<proteinExistence type="predicted"/>
<name>A0A4Y8N4G9_9BURK</name>
<evidence type="ECO:0000313" key="1">
    <source>
        <dbReference type="EMBL" id="TFE44624.1"/>
    </source>
</evidence>
<comment type="caution">
    <text evidence="1">The sequence shown here is derived from an EMBL/GenBank/DDBJ whole genome shotgun (WGS) entry which is preliminary data.</text>
</comment>
<dbReference type="EMBL" id="SNVI01000001">
    <property type="protein sequence ID" value="TFE44624.1"/>
    <property type="molecule type" value="Genomic_DNA"/>
</dbReference>
<protein>
    <submittedName>
        <fullName evidence="1">Uncharacterized protein</fullName>
    </submittedName>
</protein>
<dbReference type="GeneID" id="97307088"/>
<gene>
    <name evidence="1" type="ORF">E2553_06060</name>
</gene>
<organism evidence="1 2">
    <name type="scientific">Paraburkholderia dipogonis</name>
    <dbReference type="NCBI Taxonomy" id="1211383"/>
    <lineage>
        <taxon>Bacteria</taxon>
        <taxon>Pseudomonadati</taxon>
        <taxon>Pseudomonadota</taxon>
        <taxon>Betaproteobacteria</taxon>
        <taxon>Burkholderiales</taxon>
        <taxon>Burkholderiaceae</taxon>
        <taxon>Paraburkholderia</taxon>
    </lineage>
</organism>
<dbReference type="AlphaFoldDB" id="A0A4Y8N4G9"/>
<evidence type="ECO:0000313" key="2">
    <source>
        <dbReference type="Proteomes" id="UP000297385"/>
    </source>
</evidence>
<reference evidence="1 2" key="1">
    <citation type="submission" date="2019-03" db="EMBL/GenBank/DDBJ databases">
        <title>Complete Genome Sequence of Paraburkholderia dipogonis ICMP 19430T, a Nitrogen-fixing Symbiont of the South African Invasive Legume Dipogon lignosus in New Zealand.</title>
        <authorList>
            <person name="De Meyer S.E."/>
        </authorList>
    </citation>
    <scope>NUCLEOTIDE SEQUENCE [LARGE SCALE GENOMIC DNA]</scope>
    <source>
        <strain evidence="1 2">ICMP 19430</strain>
    </source>
</reference>